<accession>A0A9Q8Z6Q3</accession>
<proteinExistence type="predicted"/>
<keyword evidence="4" id="KW-1185">Reference proteome</keyword>
<feature type="domain" description="Alpha/beta hydrolase fold-3" evidence="2">
    <location>
        <begin position="51"/>
        <end position="162"/>
    </location>
</feature>
<organism evidence="3 4">
    <name type="scientific">Curvularia clavata</name>
    <dbReference type="NCBI Taxonomy" id="95742"/>
    <lineage>
        <taxon>Eukaryota</taxon>
        <taxon>Fungi</taxon>
        <taxon>Dikarya</taxon>
        <taxon>Ascomycota</taxon>
        <taxon>Pezizomycotina</taxon>
        <taxon>Dothideomycetes</taxon>
        <taxon>Pleosporomycetidae</taxon>
        <taxon>Pleosporales</taxon>
        <taxon>Pleosporineae</taxon>
        <taxon>Pleosporaceae</taxon>
        <taxon>Curvularia</taxon>
    </lineage>
</organism>
<dbReference type="InterPro" id="IPR050300">
    <property type="entry name" value="GDXG_lipolytic_enzyme"/>
</dbReference>
<keyword evidence="1" id="KW-0378">Hydrolase</keyword>
<gene>
    <name evidence="3" type="ORF">yc1106_02187</name>
</gene>
<evidence type="ECO:0000259" key="2">
    <source>
        <dbReference type="Pfam" id="PF07859"/>
    </source>
</evidence>
<dbReference type="Gene3D" id="3.40.50.1820">
    <property type="entry name" value="alpha/beta hydrolase"/>
    <property type="match status" value="1"/>
</dbReference>
<dbReference type="PANTHER" id="PTHR48081">
    <property type="entry name" value="AB HYDROLASE SUPERFAMILY PROTEIN C4A8.06C"/>
    <property type="match status" value="1"/>
</dbReference>
<dbReference type="InterPro" id="IPR013094">
    <property type="entry name" value="AB_hydrolase_3"/>
</dbReference>
<dbReference type="VEuPathDB" id="FungiDB:yc1106_02187"/>
<dbReference type="SUPFAM" id="SSF53474">
    <property type="entry name" value="alpha/beta-Hydrolases"/>
    <property type="match status" value="1"/>
</dbReference>
<dbReference type="InterPro" id="IPR029058">
    <property type="entry name" value="AB_hydrolase_fold"/>
</dbReference>
<dbReference type="AlphaFoldDB" id="A0A9Q8Z6Q3"/>
<sequence>MSHAISDDKQTFIYKTIKNVAIEVDIYAPFPISGKSQEPSDKSNPGSPSVLLFFHGGSWIAGNRLDYPQPLFWEFRQRGYHVASADYRLLPESPFVDGQLEDIRDLEHWLRHILPREIGFSDIVTNIIVAGSSAGALLALLTAKLWHKQPTAILSIYGPTDLHNISFLNKGLLAQLDVNEPHLDTSRDIFNFESPLTQTPVCKSQEEWLNPRNLLGIYMFRTGITTPFLLRGLCKFPLSDLGVPELRWPNPEEISQEEIESISPLHLASGIKYPPTYQILGADDDLFEPSHLENFAQALAQQNTPHAEALLPGKNHGFDIGAEVHGDLHLEVFRPAVDWLVRQSQY</sequence>
<dbReference type="GO" id="GO:0016787">
    <property type="term" value="F:hydrolase activity"/>
    <property type="evidence" value="ECO:0007669"/>
    <property type="project" value="UniProtKB-KW"/>
</dbReference>
<dbReference type="EMBL" id="CP089275">
    <property type="protein sequence ID" value="USP74913.1"/>
    <property type="molecule type" value="Genomic_DNA"/>
</dbReference>
<protein>
    <submittedName>
        <fullName evidence="3">Alpha/beta-hydrolase</fullName>
    </submittedName>
</protein>
<reference evidence="3" key="1">
    <citation type="submission" date="2021-12" db="EMBL/GenBank/DDBJ databases">
        <title>Curvularia clavata genome.</title>
        <authorList>
            <person name="Cao Y."/>
        </authorList>
    </citation>
    <scope>NUCLEOTIDE SEQUENCE</scope>
    <source>
        <strain evidence="3">Yc1106</strain>
    </source>
</reference>
<evidence type="ECO:0000313" key="3">
    <source>
        <dbReference type="EMBL" id="USP74913.1"/>
    </source>
</evidence>
<evidence type="ECO:0000313" key="4">
    <source>
        <dbReference type="Proteomes" id="UP001056012"/>
    </source>
</evidence>
<dbReference type="Pfam" id="PF07859">
    <property type="entry name" value="Abhydrolase_3"/>
    <property type="match status" value="1"/>
</dbReference>
<evidence type="ECO:0000256" key="1">
    <source>
        <dbReference type="ARBA" id="ARBA00022801"/>
    </source>
</evidence>
<name>A0A9Q8Z6Q3_CURCL</name>
<dbReference type="Proteomes" id="UP001056012">
    <property type="component" value="Chromosome 2"/>
</dbReference>
<dbReference type="OrthoDB" id="19653at2759"/>